<evidence type="ECO:0000256" key="4">
    <source>
        <dbReference type="ARBA" id="ARBA00022980"/>
    </source>
</evidence>
<dbReference type="Pfam" id="PF14943">
    <property type="entry name" value="MRP-S26"/>
    <property type="match status" value="1"/>
</dbReference>
<protein>
    <recommendedName>
        <fullName evidence="7">Small ribosomal subunit protein mS26</fullName>
    </recommendedName>
    <alternativeName>
        <fullName evidence="8">28S ribosomal protein S26, mitochondrial</fullName>
    </alternativeName>
</protein>
<evidence type="ECO:0000256" key="6">
    <source>
        <dbReference type="ARBA" id="ARBA00023274"/>
    </source>
</evidence>
<feature type="region of interest" description="Disordered" evidence="9">
    <location>
        <begin position="32"/>
        <end position="51"/>
    </location>
</feature>
<dbReference type="InterPro" id="IPR026140">
    <property type="entry name" value="Ribosomal_mS26"/>
</dbReference>
<keyword evidence="5" id="KW-0496">Mitochondrion</keyword>
<evidence type="ECO:0000313" key="11">
    <source>
        <dbReference type="Proteomes" id="UP001460270"/>
    </source>
</evidence>
<dbReference type="PANTHER" id="PTHR21035">
    <property type="entry name" value="28S RIBOSOMAL PROTEIN S26, MITOCHONDRIAL"/>
    <property type="match status" value="1"/>
</dbReference>
<evidence type="ECO:0000256" key="8">
    <source>
        <dbReference type="ARBA" id="ARBA00035344"/>
    </source>
</evidence>
<proteinExistence type="inferred from homology"/>
<evidence type="ECO:0000256" key="1">
    <source>
        <dbReference type="ARBA" id="ARBA00004173"/>
    </source>
</evidence>
<sequence>MFQALGGRSLQAARLCARRRAVIVETVRGRKSRNDPIAKSKEGRIKTPPPVDPVEMVVLEERFSEYQQILSALRLEFKEEVLRRKYEEETGSLAEDERGKRQRSTAL</sequence>
<reference evidence="11" key="1">
    <citation type="submission" date="2024-04" db="EMBL/GenBank/DDBJ databases">
        <title>Salinicola lusitanus LLJ914,a marine bacterium isolated from the Okinawa Trough.</title>
        <authorList>
            <person name="Li J."/>
        </authorList>
    </citation>
    <scope>NUCLEOTIDE SEQUENCE [LARGE SCALE GENOMIC DNA]</scope>
</reference>
<comment type="similarity">
    <text evidence="2">Belongs to the mitochondrion-specific ribosomal protein mS26 family.</text>
</comment>
<evidence type="ECO:0000256" key="2">
    <source>
        <dbReference type="ARBA" id="ARBA00009672"/>
    </source>
</evidence>
<comment type="subcellular location">
    <subcellularLocation>
        <location evidence="1">Mitochondrion</location>
    </subcellularLocation>
</comment>
<dbReference type="AlphaFoldDB" id="A0AAW0NL39"/>
<evidence type="ECO:0000256" key="9">
    <source>
        <dbReference type="SAM" id="MobiDB-lite"/>
    </source>
</evidence>
<evidence type="ECO:0000256" key="5">
    <source>
        <dbReference type="ARBA" id="ARBA00023128"/>
    </source>
</evidence>
<comment type="caution">
    <text evidence="10">The sequence shown here is derived from an EMBL/GenBank/DDBJ whole genome shotgun (WGS) entry which is preliminary data.</text>
</comment>
<organism evidence="10 11">
    <name type="scientific">Mugilogobius chulae</name>
    <name type="common">yellowstripe goby</name>
    <dbReference type="NCBI Taxonomy" id="88201"/>
    <lineage>
        <taxon>Eukaryota</taxon>
        <taxon>Metazoa</taxon>
        <taxon>Chordata</taxon>
        <taxon>Craniata</taxon>
        <taxon>Vertebrata</taxon>
        <taxon>Euteleostomi</taxon>
        <taxon>Actinopterygii</taxon>
        <taxon>Neopterygii</taxon>
        <taxon>Teleostei</taxon>
        <taxon>Neoteleostei</taxon>
        <taxon>Acanthomorphata</taxon>
        <taxon>Gobiaria</taxon>
        <taxon>Gobiiformes</taxon>
        <taxon>Gobioidei</taxon>
        <taxon>Gobiidae</taxon>
        <taxon>Gobionellinae</taxon>
        <taxon>Mugilogobius</taxon>
    </lineage>
</organism>
<keyword evidence="3" id="KW-0809">Transit peptide</keyword>
<evidence type="ECO:0000256" key="7">
    <source>
        <dbReference type="ARBA" id="ARBA00035138"/>
    </source>
</evidence>
<evidence type="ECO:0000256" key="3">
    <source>
        <dbReference type="ARBA" id="ARBA00022946"/>
    </source>
</evidence>
<keyword evidence="6" id="KW-0687">Ribonucleoprotein</keyword>
<accession>A0AAW0NL39</accession>
<dbReference type="GO" id="GO:0005763">
    <property type="term" value="C:mitochondrial small ribosomal subunit"/>
    <property type="evidence" value="ECO:0007669"/>
    <property type="project" value="InterPro"/>
</dbReference>
<dbReference type="EMBL" id="JBBPFD010000012">
    <property type="protein sequence ID" value="KAK7904125.1"/>
    <property type="molecule type" value="Genomic_DNA"/>
</dbReference>
<gene>
    <name evidence="10" type="ORF">WMY93_016732</name>
</gene>
<dbReference type="PANTHER" id="PTHR21035:SF2">
    <property type="entry name" value="SMALL RIBOSOMAL SUBUNIT PROTEIN MS26"/>
    <property type="match status" value="1"/>
</dbReference>
<dbReference type="Proteomes" id="UP001460270">
    <property type="component" value="Unassembled WGS sequence"/>
</dbReference>
<evidence type="ECO:0000313" key="10">
    <source>
        <dbReference type="EMBL" id="KAK7904125.1"/>
    </source>
</evidence>
<feature type="region of interest" description="Disordered" evidence="9">
    <location>
        <begin position="87"/>
        <end position="107"/>
    </location>
</feature>
<feature type="compositionally biased region" description="Basic and acidic residues" evidence="9">
    <location>
        <begin position="32"/>
        <end position="45"/>
    </location>
</feature>
<keyword evidence="11" id="KW-1185">Reference proteome</keyword>
<keyword evidence="4" id="KW-0689">Ribosomal protein</keyword>
<name>A0AAW0NL39_9GOBI</name>